<keyword evidence="1" id="KW-1133">Transmembrane helix</keyword>
<dbReference type="Proteomes" id="UP001166304">
    <property type="component" value="Unassembled WGS sequence"/>
</dbReference>
<evidence type="ECO:0000313" key="3">
    <source>
        <dbReference type="Proteomes" id="UP001166304"/>
    </source>
</evidence>
<keyword evidence="1" id="KW-0472">Membrane</keyword>
<gene>
    <name evidence="2" type="ORF">KTS37_00135</name>
</gene>
<accession>A0AA41FYV8</accession>
<comment type="caution">
    <text evidence="2">The sequence shown here is derived from an EMBL/GenBank/DDBJ whole genome shotgun (WGS) entry which is preliminary data.</text>
</comment>
<dbReference type="AlphaFoldDB" id="A0AA41FYV8"/>
<reference evidence="2" key="1">
    <citation type="submission" date="2021-06" db="EMBL/GenBank/DDBJ databases">
        <title>New haloarchaea isolates fom saline soil.</title>
        <authorList>
            <person name="Duran-Viseras A."/>
            <person name="Sanchez-Porro C.S."/>
            <person name="Ventosa A."/>
        </authorList>
    </citation>
    <scope>NUCLEOTIDE SEQUENCE</scope>
    <source>
        <strain evidence="2">JCM 18369</strain>
    </source>
</reference>
<dbReference type="RefSeq" id="WP_162412502.1">
    <property type="nucleotide sequence ID" value="NZ_JAHQXE010000001.1"/>
</dbReference>
<feature type="transmembrane region" description="Helical" evidence="1">
    <location>
        <begin position="6"/>
        <end position="28"/>
    </location>
</feature>
<sequence>MRSSVQSILLMGFGFIFIITGGFLFTQLSTISSGHVRPRVLIAGLISVVLGGVFLYTLVDA</sequence>
<protein>
    <submittedName>
        <fullName evidence="2">Uncharacterized protein</fullName>
    </submittedName>
</protein>
<feature type="transmembrane region" description="Helical" evidence="1">
    <location>
        <begin position="40"/>
        <end position="59"/>
    </location>
</feature>
<dbReference type="EMBL" id="JAHQXE010000001">
    <property type="protein sequence ID" value="MBV0900183.1"/>
    <property type="molecule type" value="Genomic_DNA"/>
</dbReference>
<proteinExistence type="predicted"/>
<keyword evidence="1" id="KW-0812">Transmembrane</keyword>
<evidence type="ECO:0000256" key="1">
    <source>
        <dbReference type="SAM" id="Phobius"/>
    </source>
</evidence>
<name>A0AA41FYV8_9EURY</name>
<keyword evidence="3" id="KW-1185">Reference proteome</keyword>
<evidence type="ECO:0000313" key="2">
    <source>
        <dbReference type="EMBL" id="MBV0900183.1"/>
    </source>
</evidence>
<organism evidence="2 3">
    <name type="scientific">Haloarcula salina</name>
    <dbReference type="NCBI Taxonomy" id="1429914"/>
    <lineage>
        <taxon>Archaea</taxon>
        <taxon>Methanobacteriati</taxon>
        <taxon>Methanobacteriota</taxon>
        <taxon>Stenosarchaea group</taxon>
        <taxon>Halobacteria</taxon>
        <taxon>Halobacteriales</taxon>
        <taxon>Haloarculaceae</taxon>
        <taxon>Haloarcula</taxon>
    </lineage>
</organism>